<reference evidence="1" key="1">
    <citation type="submission" date="2022-10" db="EMBL/GenBank/DDBJ databases">
        <title>The complete genomes of actinobacterial strains from the NBC collection.</title>
        <authorList>
            <person name="Joergensen T.S."/>
            <person name="Alvarez Arevalo M."/>
            <person name="Sterndorff E.B."/>
            <person name="Faurdal D."/>
            <person name="Vuksanovic O."/>
            <person name="Mourched A.-S."/>
            <person name="Charusanti P."/>
            <person name="Shaw S."/>
            <person name="Blin K."/>
            <person name="Weber T."/>
        </authorList>
    </citation>
    <scope>NUCLEOTIDE SEQUENCE</scope>
    <source>
        <strain evidence="1">NBC_01432</strain>
    </source>
</reference>
<accession>A0ABZ2A1P7</accession>
<evidence type="ECO:0000313" key="2">
    <source>
        <dbReference type="Proteomes" id="UP001432209"/>
    </source>
</evidence>
<dbReference type="EMBL" id="CP109495">
    <property type="protein sequence ID" value="WUX52633.1"/>
    <property type="molecule type" value="Genomic_DNA"/>
</dbReference>
<keyword evidence="1" id="KW-0560">Oxidoreductase</keyword>
<dbReference type="GO" id="GO:0051213">
    <property type="term" value="F:dioxygenase activity"/>
    <property type="evidence" value="ECO:0007669"/>
    <property type="project" value="UniProtKB-KW"/>
</dbReference>
<proteinExistence type="predicted"/>
<keyword evidence="1" id="KW-0223">Dioxygenase</keyword>
<keyword evidence="2" id="KW-1185">Reference proteome</keyword>
<sequence>MGTFGLAASGFTEHALEQVAEDVVRSGYTVLDGGRLRTLLPEDELDTFGQFWNDLPPDEALTDGGAYRYRRYGRLRVTVGEGGPAFEALPHTTFRQDGIPLWRGADRQFAPIEEKALLHPGMLALASFDTALAAAISGRRDWELGIHQIRMVASQDEDGLPTPEGRHRDGHCYIGMHLLRREDCQGGESTIYPEGGEPAKLTLRTPLDSVFVDDRQVTHEVSATRPIRRTGIRDMLLVDLNPVDEAQ</sequence>
<name>A0ABZ2A1P7_STRNV</name>
<dbReference type="GeneID" id="91344528"/>
<dbReference type="Proteomes" id="UP001432209">
    <property type="component" value="Chromosome"/>
</dbReference>
<organism evidence="1 2">
    <name type="scientific">Streptomyces niveus</name>
    <name type="common">Streptomyces spheroides</name>
    <dbReference type="NCBI Taxonomy" id="193462"/>
    <lineage>
        <taxon>Bacteria</taxon>
        <taxon>Bacillati</taxon>
        <taxon>Actinomycetota</taxon>
        <taxon>Actinomycetes</taxon>
        <taxon>Kitasatosporales</taxon>
        <taxon>Streptomycetaceae</taxon>
        <taxon>Streptomyces</taxon>
    </lineage>
</organism>
<evidence type="ECO:0000313" key="1">
    <source>
        <dbReference type="EMBL" id="WUX52633.1"/>
    </source>
</evidence>
<gene>
    <name evidence="1" type="ORF">OG442_14420</name>
</gene>
<dbReference type="InterPro" id="IPR018724">
    <property type="entry name" value="2OG-Fe_dioxygenase"/>
</dbReference>
<dbReference type="Gene3D" id="2.60.120.620">
    <property type="entry name" value="q2cbj1_9rhob like domain"/>
    <property type="match status" value="1"/>
</dbReference>
<dbReference type="RefSeq" id="WP_135066497.1">
    <property type="nucleotide sequence ID" value="NZ_CP108849.2"/>
</dbReference>
<dbReference type="Pfam" id="PF10014">
    <property type="entry name" value="2OG-Fe_Oxy_2"/>
    <property type="match status" value="1"/>
</dbReference>
<protein>
    <submittedName>
        <fullName evidence="1">2OG-Fe dioxygenase family protein</fullName>
    </submittedName>
</protein>